<dbReference type="RefSeq" id="WP_168911017.1">
    <property type="nucleotide sequence ID" value="NZ_JABACI010000001.1"/>
</dbReference>
<gene>
    <name evidence="1" type="ORF">HF576_01515</name>
</gene>
<dbReference type="Proteomes" id="UP001429745">
    <property type="component" value="Unassembled WGS sequence"/>
</dbReference>
<proteinExistence type="predicted"/>
<dbReference type="EMBL" id="JABACI010000001">
    <property type="protein sequence ID" value="NLP82516.1"/>
    <property type="molecule type" value="Genomic_DNA"/>
</dbReference>
<reference evidence="1 2" key="1">
    <citation type="submission" date="2020-04" db="EMBL/GenBank/DDBJ databases">
        <title>CFH 90308 Microbacterium sp.</title>
        <authorList>
            <person name="Nie G."/>
            <person name="Ming H."/>
            <person name="Xia T."/>
        </authorList>
    </citation>
    <scope>NUCLEOTIDE SEQUENCE [LARGE SCALE GENOMIC DNA]</scope>
    <source>
        <strain evidence="1 2">CFH 90308</strain>
    </source>
</reference>
<organism evidence="1 2">
    <name type="scientific">Microbacterium salsuginis</name>
    <dbReference type="NCBI Taxonomy" id="2722803"/>
    <lineage>
        <taxon>Bacteria</taxon>
        <taxon>Bacillati</taxon>
        <taxon>Actinomycetota</taxon>
        <taxon>Actinomycetes</taxon>
        <taxon>Micrococcales</taxon>
        <taxon>Microbacteriaceae</taxon>
        <taxon>Microbacterium</taxon>
    </lineage>
</organism>
<accession>A0ABX1K679</accession>
<protein>
    <submittedName>
        <fullName evidence="1">Uncharacterized protein</fullName>
    </submittedName>
</protein>
<keyword evidence="2" id="KW-1185">Reference proteome</keyword>
<evidence type="ECO:0000313" key="2">
    <source>
        <dbReference type="Proteomes" id="UP001429745"/>
    </source>
</evidence>
<comment type="caution">
    <text evidence="1">The sequence shown here is derived from an EMBL/GenBank/DDBJ whole genome shotgun (WGS) entry which is preliminary data.</text>
</comment>
<evidence type="ECO:0000313" key="1">
    <source>
        <dbReference type="EMBL" id="NLP82516.1"/>
    </source>
</evidence>
<name>A0ABX1K679_9MICO</name>
<sequence>MGLEYDLSVWEGYATELALGFGDTPTRVRAVRTAYYQHGFDIDLISQASGFPAWRVRQAILAERPGSERE</sequence>